<dbReference type="EMBL" id="BAAFJT010000025">
    <property type="protein sequence ID" value="GAB0200081.1"/>
    <property type="molecule type" value="Genomic_DNA"/>
</dbReference>
<reference evidence="1 2" key="1">
    <citation type="submission" date="2024-06" db="EMBL/GenBank/DDBJ databases">
        <title>The draft genome of Grus japonensis, version 3.</title>
        <authorList>
            <person name="Nabeshima K."/>
            <person name="Suzuki S."/>
            <person name="Onuma M."/>
        </authorList>
    </citation>
    <scope>NUCLEOTIDE SEQUENCE [LARGE SCALE GENOMIC DNA]</scope>
    <source>
        <strain evidence="1 2">451A</strain>
    </source>
</reference>
<dbReference type="Proteomes" id="UP001623348">
    <property type="component" value="Unassembled WGS sequence"/>
</dbReference>
<evidence type="ECO:0000313" key="2">
    <source>
        <dbReference type="Proteomes" id="UP001623348"/>
    </source>
</evidence>
<dbReference type="AlphaFoldDB" id="A0ABC9XQZ7"/>
<sequence length="115" mass="13479">MRRIKVHSSQRFGELESALLESVAAVRQGTETELCFLFTRAIWAYLHTRGLIPCCQLRKKRGFVPKNLTIRSKRQDVCCDRVHFKDYRTGKEFGERDVTVDFQKSWRLVGTDHSM</sequence>
<gene>
    <name evidence="1" type="ORF">GRJ2_002473500</name>
</gene>
<comment type="caution">
    <text evidence="1">The sequence shown here is derived from an EMBL/GenBank/DDBJ whole genome shotgun (WGS) entry which is preliminary data.</text>
</comment>
<accession>A0ABC9XQZ7</accession>
<keyword evidence="2" id="KW-1185">Reference proteome</keyword>
<evidence type="ECO:0000313" key="1">
    <source>
        <dbReference type="EMBL" id="GAB0200081.1"/>
    </source>
</evidence>
<organism evidence="1 2">
    <name type="scientific">Grus japonensis</name>
    <name type="common">Japanese crane</name>
    <name type="synonym">Red-crowned crane</name>
    <dbReference type="NCBI Taxonomy" id="30415"/>
    <lineage>
        <taxon>Eukaryota</taxon>
        <taxon>Metazoa</taxon>
        <taxon>Chordata</taxon>
        <taxon>Craniata</taxon>
        <taxon>Vertebrata</taxon>
        <taxon>Euteleostomi</taxon>
        <taxon>Archelosauria</taxon>
        <taxon>Archosauria</taxon>
        <taxon>Dinosauria</taxon>
        <taxon>Saurischia</taxon>
        <taxon>Theropoda</taxon>
        <taxon>Coelurosauria</taxon>
        <taxon>Aves</taxon>
        <taxon>Neognathae</taxon>
        <taxon>Neoaves</taxon>
        <taxon>Gruiformes</taxon>
        <taxon>Gruidae</taxon>
        <taxon>Grus</taxon>
    </lineage>
</organism>
<protein>
    <submittedName>
        <fullName evidence="1">Uncharacterized protein</fullName>
    </submittedName>
</protein>
<name>A0ABC9XQZ7_GRUJA</name>
<proteinExistence type="predicted"/>